<comment type="catalytic activity">
    <reaction evidence="28">
        <text>1,3-di-(9Z-octadecenoyl)-glycerol + (9Z)-octadecenoyl-CoA = 1,2,3-tri-(9Z-octadecenoyl)-glycerol + CoA</text>
        <dbReference type="Rhea" id="RHEA:38435"/>
        <dbReference type="ChEBI" id="CHEBI:53753"/>
        <dbReference type="ChEBI" id="CHEBI:57287"/>
        <dbReference type="ChEBI" id="CHEBI:57387"/>
        <dbReference type="ChEBI" id="CHEBI:75735"/>
    </reaction>
    <physiologicalReaction direction="left-to-right" evidence="28">
        <dbReference type="Rhea" id="RHEA:38436"/>
    </physiologicalReaction>
</comment>
<proteinExistence type="inferred from homology"/>
<evidence type="ECO:0000256" key="18">
    <source>
        <dbReference type="ARBA" id="ARBA00047367"/>
    </source>
</evidence>
<evidence type="ECO:0000256" key="27">
    <source>
        <dbReference type="ARBA" id="ARBA00049168"/>
    </source>
</evidence>
<comment type="subcellular location">
    <subcellularLocation>
        <location evidence="8 29">Endoplasmic reticulum membrane</location>
        <topology evidence="8 29">Multi-pass membrane protein</topology>
    </subcellularLocation>
</comment>
<evidence type="ECO:0000256" key="4">
    <source>
        <dbReference type="ARBA" id="ARBA00001118"/>
    </source>
</evidence>
<protein>
    <recommendedName>
        <fullName evidence="29">O-acyltransferase</fullName>
    </recommendedName>
</protein>
<evidence type="ECO:0000256" key="24">
    <source>
        <dbReference type="ARBA" id="ARBA00048634"/>
    </source>
</evidence>
<feature type="transmembrane region" description="Helical" evidence="31">
    <location>
        <begin position="350"/>
        <end position="369"/>
    </location>
</feature>
<comment type="catalytic activity">
    <reaction evidence="2">
        <text>all-trans-retinol + an acyl-CoA = an all-trans-retinyl ester + CoA</text>
        <dbReference type="Rhea" id="RHEA:11488"/>
        <dbReference type="ChEBI" id="CHEBI:17336"/>
        <dbReference type="ChEBI" id="CHEBI:57287"/>
        <dbReference type="ChEBI" id="CHEBI:58342"/>
        <dbReference type="ChEBI" id="CHEBI:63410"/>
        <dbReference type="EC" id="2.3.1.76"/>
    </reaction>
    <physiologicalReaction direction="left-to-right" evidence="2">
        <dbReference type="Rhea" id="RHEA:11489"/>
    </physiologicalReaction>
</comment>
<evidence type="ECO:0000256" key="11">
    <source>
        <dbReference type="ARBA" id="ARBA00022679"/>
    </source>
</evidence>
<comment type="catalytic activity">
    <reaction evidence="5">
        <text>2-(9Z-octadecenoyl)-glycerol + hexadecanoyl-CoA = 1-hexadecanoyl-2-(9Z-octadecenoyl)-sn-glycerol + CoA</text>
        <dbReference type="Rhea" id="RHEA:38071"/>
        <dbReference type="ChEBI" id="CHEBI:57287"/>
        <dbReference type="ChEBI" id="CHEBI:57379"/>
        <dbReference type="ChEBI" id="CHEBI:73990"/>
        <dbReference type="ChEBI" id="CHEBI:75466"/>
    </reaction>
    <physiologicalReaction direction="left-to-right" evidence="5">
        <dbReference type="Rhea" id="RHEA:38072"/>
    </physiologicalReaction>
</comment>
<dbReference type="AlphaFoldDB" id="A0A8X6G6J6"/>
<feature type="transmembrane region" description="Helical" evidence="31">
    <location>
        <begin position="309"/>
        <end position="328"/>
    </location>
</feature>
<comment type="catalytic activity">
    <reaction evidence="25">
        <text>1,2-di-(9Z-octadecenoyl)-glycerol + (9Z)-octadecenoate + H(+) = 1,2,3-tri-(9Z-octadecenoyl)-glycerol + H2O</text>
        <dbReference type="Rhea" id="RHEA:38379"/>
        <dbReference type="ChEBI" id="CHEBI:15377"/>
        <dbReference type="ChEBI" id="CHEBI:15378"/>
        <dbReference type="ChEBI" id="CHEBI:30823"/>
        <dbReference type="ChEBI" id="CHEBI:52323"/>
        <dbReference type="ChEBI" id="CHEBI:53753"/>
    </reaction>
    <physiologicalReaction direction="left-to-right" evidence="25">
        <dbReference type="Rhea" id="RHEA:38380"/>
    </physiologicalReaction>
</comment>
<feature type="transmembrane region" description="Helical" evidence="31">
    <location>
        <begin position="453"/>
        <end position="471"/>
    </location>
</feature>
<dbReference type="OrthoDB" id="10039049at2759"/>
<evidence type="ECO:0000256" key="17">
    <source>
        <dbReference type="ARBA" id="ARBA00023610"/>
    </source>
</evidence>
<gene>
    <name evidence="32" type="primary">Dgat1</name>
    <name evidence="32" type="ORF">TNCT_161261</name>
</gene>
<evidence type="ECO:0000256" key="16">
    <source>
        <dbReference type="ARBA" id="ARBA00023315"/>
    </source>
</evidence>
<keyword evidence="33" id="KW-1185">Reference proteome</keyword>
<comment type="catalytic activity">
    <reaction evidence="7">
        <text>all-trans-retinol + hexadecanoyl-CoA = all-trans-retinyl hexadecanoate + CoA</text>
        <dbReference type="Rhea" id="RHEA:38175"/>
        <dbReference type="ChEBI" id="CHEBI:17336"/>
        <dbReference type="ChEBI" id="CHEBI:17616"/>
        <dbReference type="ChEBI" id="CHEBI:57287"/>
        <dbReference type="ChEBI" id="CHEBI:57379"/>
    </reaction>
    <physiologicalReaction direction="left-to-right" evidence="7">
        <dbReference type="Rhea" id="RHEA:38176"/>
    </physiologicalReaction>
</comment>
<evidence type="ECO:0000256" key="31">
    <source>
        <dbReference type="SAM" id="Phobius"/>
    </source>
</evidence>
<comment type="catalytic activity">
    <reaction evidence="24">
        <text>an acyl-CoA + a 1,2-diacyl-sn-glycerol = a triacyl-sn-glycerol + CoA</text>
        <dbReference type="Rhea" id="RHEA:10868"/>
        <dbReference type="ChEBI" id="CHEBI:17815"/>
        <dbReference type="ChEBI" id="CHEBI:57287"/>
        <dbReference type="ChEBI" id="CHEBI:58342"/>
        <dbReference type="ChEBI" id="CHEBI:64615"/>
        <dbReference type="EC" id="2.3.1.20"/>
    </reaction>
    <physiologicalReaction direction="left-to-right" evidence="24">
        <dbReference type="Rhea" id="RHEA:10869"/>
    </physiologicalReaction>
</comment>
<dbReference type="EMBL" id="BMAO01014753">
    <property type="protein sequence ID" value="GFQ96852.1"/>
    <property type="molecule type" value="Genomic_DNA"/>
</dbReference>
<dbReference type="Proteomes" id="UP000887116">
    <property type="component" value="Unassembled WGS sequence"/>
</dbReference>
<evidence type="ECO:0000256" key="26">
    <source>
        <dbReference type="ARBA" id="ARBA00048907"/>
    </source>
</evidence>
<organism evidence="32 33">
    <name type="scientific">Trichonephila clavata</name>
    <name type="common">Joro spider</name>
    <name type="synonym">Nephila clavata</name>
    <dbReference type="NCBI Taxonomy" id="2740835"/>
    <lineage>
        <taxon>Eukaryota</taxon>
        <taxon>Metazoa</taxon>
        <taxon>Ecdysozoa</taxon>
        <taxon>Arthropoda</taxon>
        <taxon>Chelicerata</taxon>
        <taxon>Arachnida</taxon>
        <taxon>Araneae</taxon>
        <taxon>Araneomorphae</taxon>
        <taxon>Entelegynae</taxon>
        <taxon>Araneoidea</taxon>
        <taxon>Nephilidae</taxon>
        <taxon>Trichonephila</taxon>
    </lineage>
</organism>
<dbReference type="PANTHER" id="PTHR10408:SF7">
    <property type="entry name" value="DIACYLGLYCEROL O-ACYLTRANSFERASE 1"/>
    <property type="match status" value="1"/>
</dbReference>
<dbReference type="GO" id="GO:0005789">
    <property type="term" value="C:endoplasmic reticulum membrane"/>
    <property type="evidence" value="ECO:0007669"/>
    <property type="project" value="UniProtKB-SubCell"/>
</dbReference>
<evidence type="ECO:0000256" key="19">
    <source>
        <dbReference type="ARBA" id="ARBA00047609"/>
    </source>
</evidence>
<evidence type="ECO:0000256" key="15">
    <source>
        <dbReference type="ARBA" id="ARBA00023136"/>
    </source>
</evidence>
<keyword evidence="13 29" id="KW-0256">Endoplasmic reticulum</keyword>
<evidence type="ECO:0000256" key="25">
    <source>
        <dbReference type="ARBA" id="ARBA00048728"/>
    </source>
</evidence>
<evidence type="ECO:0000256" key="28">
    <source>
        <dbReference type="ARBA" id="ARBA00049549"/>
    </source>
</evidence>
<dbReference type="GO" id="GO:0004144">
    <property type="term" value="F:diacylglycerol O-acyltransferase activity"/>
    <property type="evidence" value="ECO:0007669"/>
    <property type="project" value="UniProtKB-EC"/>
</dbReference>
<comment type="catalytic activity">
    <reaction evidence="19">
        <text>1-O-(9Z-octadecyl)-3-(9Z-octadecenoyl)-glycerol + (9Z)-octadecenoyl-CoA = 1-O-(9Z-octadecenyl)-2,3-di-(9Z-octadecenoyl)glycerol + CoA</text>
        <dbReference type="Rhea" id="RHEA:55344"/>
        <dbReference type="ChEBI" id="CHEBI:57287"/>
        <dbReference type="ChEBI" id="CHEBI:57387"/>
        <dbReference type="ChEBI" id="CHEBI:138735"/>
        <dbReference type="ChEBI" id="CHEBI:197429"/>
    </reaction>
    <physiologicalReaction direction="left-to-right" evidence="19">
        <dbReference type="Rhea" id="RHEA:55345"/>
    </physiologicalReaction>
</comment>
<evidence type="ECO:0000256" key="7">
    <source>
        <dbReference type="ARBA" id="ARBA00001764"/>
    </source>
</evidence>
<dbReference type="InterPro" id="IPR027251">
    <property type="entry name" value="Diacylglycerol_acylTrfase1"/>
</dbReference>
<evidence type="ECO:0000256" key="9">
    <source>
        <dbReference type="ARBA" id="ARBA00005175"/>
    </source>
</evidence>
<evidence type="ECO:0000256" key="3">
    <source>
        <dbReference type="ARBA" id="ARBA00000895"/>
    </source>
</evidence>
<dbReference type="PIRSF" id="PIRSF500231">
    <property type="entry name" value="Oat_dag"/>
    <property type="match status" value="1"/>
</dbReference>
<comment type="catalytic activity">
    <reaction evidence="22">
        <text>2-(9Z-octadecenoyl)-glycerol + (9Z)-octadecenoyl-CoA = 1,2-di-(9Z-octadecenoyl)-sn-glycerol + CoA</text>
        <dbReference type="Rhea" id="RHEA:37911"/>
        <dbReference type="ChEBI" id="CHEBI:52333"/>
        <dbReference type="ChEBI" id="CHEBI:57287"/>
        <dbReference type="ChEBI" id="CHEBI:57387"/>
        <dbReference type="ChEBI" id="CHEBI:73990"/>
    </reaction>
    <physiologicalReaction direction="left-to-right" evidence="22">
        <dbReference type="Rhea" id="RHEA:37912"/>
    </physiologicalReaction>
</comment>
<keyword evidence="12 31" id="KW-0812">Transmembrane</keyword>
<feature type="transmembrane region" description="Helical" evidence="31">
    <location>
        <begin position="424"/>
        <end position="441"/>
    </location>
</feature>
<evidence type="ECO:0000256" key="8">
    <source>
        <dbReference type="ARBA" id="ARBA00004477"/>
    </source>
</evidence>
<dbReference type="InterPro" id="IPR014371">
    <property type="entry name" value="Oat_ACAT_DAG_ARE"/>
</dbReference>
<evidence type="ECO:0000256" key="1">
    <source>
        <dbReference type="ARBA" id="ARBA00000174"/>
    </source>
</evidence>
<evidence type="ECO:0000256" key="2">
    <source>
        <dbReference type="ARBA" id="ARBA00000633"/>
    </source>
</evidence>
<feature type="transmembrane region" description="Helical" evidence="31">
    <location>
        <begin position="145"/>
        <end position="165"/>
    </location>
</feature>
<comment type="catalytic activity">
    <reaction evidence="27">
        <text>1-(9Z-octadecenoyl)-glycerol + (9Z)-octadecenoyl-CoA = 1,2-di-(9Z-octadecenoyl)-glycerol + CoA</text>
        <dbReference type="Rhea" id="RHEA:37915"/>
        <dbReference type="ChEBI" id="CHEBI:52323"/>
        <dbReference type="ChEBI" id="CHEBI:57287"/>
        <dbReference type="ChEBI" id="CHEBI:57387"/>
        <dbReference type="ChEBI" id="CHEBI:75342"/>
    </reaction>
    <physiologicalReaction direction="left-to-right" evidence="27">
        <dbReference type="Rhea" id="RHEA:37916"/>
    </physiologicalReaction>
</comment>
<evidence type="ECO:0000256" key="12">
    <source>
        <dbReference type="ARBA" id="ARBA00022692"/>
    </source>
</evidence>
<keyword evidence="15 29" id="KW-0472">Membrane</keyword>
<feature type="active site" evidence="30">
    <location>
        <position position="442"/>
    </location>
</feature>
<dbReference type="GO" id="GO:0019432">
    <property type="term" value="P:triglyceride biosynthetic process"/>
    <property type="evidence" value="ECO:0007669"/>
    <property type="project" value="InterPro"/>
</dbReference>
<feature type="transmembrane region" description="Helical" evidence="31">
    <location>
        <begin position="116"/>
        <end position="133"/>
    </location>
</feature>
<keyword evidence="11 29" id="KW-0808">Transferase</keyword>
<accession>A0A8X6G6J6</accession>
<evidence type="ECO:0000256" key="23">
    <source>
        <dbReference type="ARBA" id="ARBA00048614"/>
    </source>
</evidence>
<reference evidence="32" key="1">
    <citation type="submission" date="2020-07" db="EMBL/GenBank/DDBJ databases">
        <title>Multicomponent nature underlies the extraordinary mechanical properties of spider dragline silk.</title>
        <authorList>
            <person name="Kono N."/>
            <person name="Nakamura H."/>
            <person name="Mori M."/>
            <person name="Yoshida Y."/>
            <person name="Ohtoshi R."/>
            <person name="Malay A.D."/>
            <person name="Moran D.A.P."/>
            <person name="Tomita M."/>
            <person name="Numata K."/>
            <person name="Arakawa K."/>
        </authorList>
    </citation>
    <scope>NUCLEOTIDE SEQUENCE</scope>
</reference>
<sequence>MDFKTVFNNNNNNNSNNHLRVRRTKSVSVAQVDGVSRKEYRLRSVQPDKPVHKFRDSLLSSSSGYTNYRGFLNLCIILLVLSNARLVLENIIKYGILIDPIQMFKVLFLNPSQSPSILILIGLLFIPLVSLGIEKLLSKGKMSENLGLFCVITLVTAEVLSPPVVVYLTDCHADQQVYVVAASIVMAYVSMVFLKLISYHMVNYWCRSNHTDPYRKRRRSFSTEREKQKDVHLKKDSDVALHNGSDVNLKKCPDSSSIVHDALKTELVTYPNNLNLKDIYYFLFAPTLCYELNFPRSSRIRKRFLLKRLFEMFFLLQLILCLMQQWIVPTINNSLKPLEEMDIFRMVERLLKLAIPNHFIWLMFFYWYFHSSLNALAEILRFGDRHFYNDWWNAESVQYFWRNWNVPVHQWCVRHLYIPLRNFGFSKSLAAAAVFLLSAFFHEYLVSVPLKMFRVWAFLGMLGQLPFSRFVEKYMHKQYGNMAVWISLIIGQPLCILMYYHDYYVLHLRST</sequence>
<evidence type="ECO:0000256" key="21">
    <source>
        <dbReference type="ARBA" id="ARBA00048096"/>
    </source>
</evidence>
<evidence type="ECO:0000256" key="10">
    <source>
        <dbReference type="ARBA" id="ARBA00009010"/>
    </source>
</evidence>
<dbReference type="PIRSF" id="PIRSF000439">
    <property type="entry name" value="Oat_ACAT_DAG_ARE"/>
    <property type="match status" value="1"/>
</dbReference>
<name>A0A8X6G6J6_TRICU</name>
<dbReference type="InterPro" id="IPR004299">
    <property type="entry name" value="MBOAT_fam"/>
</dbReference>
<comment type="catalytic activity">
    <reaction evidence="20">
        <text>1-O-(9Z-octadecenyl)-glycerol + (9Z)-octadecenoyl-CoA = 1-O-(9Z-octadecyl)-3-(9Z-octadecenoyl)-glycerol + CoA</text>
        <dbReference type="Rhea" id="RHEA:55340"/>
        <dbReference type="ChEBI" id="CHEBI:34116"/>
        <dbReference type="ChEBI" id="CHEBI:57287"/>
        <dbReference type="ChEBI" id="CHEBI:57387"/>
        <dbReference type="ChEBI" id="CHEBI:197429"/>
    </reaction>
    <physiologicalReaction direction="left-to-right" evidence="20">
        <dbReference type="Rhea" id="RHEA:55341"/>
    </physiologicalReaction>
</comment>
<keyword evidence="16 29" id="KW-0012">Acyltransferase</keyword>
<feature type="transmembrane region" description="Helical" evidence="31">
    <location>
        <begin position="483"/>
        <end position="501"/>
    </location>
</feature>
<comment type="catalytic activity">
    <reaction evidence="26">
        <text>hexadecan-1-ol + hexadecanoyl-CoA = hexadecyl hexadecanoate + CoA</text>
        <dbReference type="Rhea" id="RHEA:38167"/>
        <dbReference type="ChEBI" id="CHEBI:16125"/>
        <dbReference type="ChEBI" id="CHEBI:57287"/>
        <dbReference type="ChEBI" id="CHEBI:57379"/>
        <dbReference type="ChEBI" id="CHEBI:75584"/>
    </reaction>
    <physiologicalReaction direction="left-to-right" evidence="26">
        <dbReference type="Rhea" id="RHEA:38168"/>
    </physiologicalReaction>
</comment>
<dbReference type="PANTHER" id="PTHR10408">
    <property type="entry name" value="STEROL O-ACYLTRANSFERASE"/>
    <property type="match status" value="1"/>
</dbReference>
<evidence type="ECO:0000256" key="30">
    <source>
        <dbReference type="PIRSR" id="PIRSR000439-1"/>
    </source>
</evidence>
<comment type="catalytic activity">
    <reaction evidence="18">
        <text>1,2-di-(9Z-octadecenoyl)-sn-glycerol + (9Z)-octadecenoyl-CoA = 1,2,3-tri-(9Z-octadecenoyl)-glycerol + CoA</text>
        <dbReference type="Rhea" id="RHEA:38219"/>
        <dbReference type="ChEBI" id="CHEBI:52333"/>
        <dbReference type="ChEBI" id="CHEBI:53753"/>
        <dbReference type="ChEBI" id="CHEBI:57287"/>
        <dbReference type="ChEBI" id="CHEBI:57387"/>
    </reaction>
    <physiologicalReaction direction="left-to-right" evidence="18">
        <dbReference type="Rhea" id="RHEA:38220"/>
    </physiologicalReaction>
</comment>
<dbReference type="Pfam" id="PF03062">
    <property type="entry name" value="MBOAT"/>
    <property type="match status" value="1"/>
</dbReference>
<comment type="catalytic activity">
    <reaction evidence="4">
        <text>hexadecane-1,2-diol + 2 hexadecanoyl-CoA = 1,2-O,O-dihexadecanoyl-1,2-hexadecanediol + 2 CoA</text>
        <dbReference type="Rhea" id="RHEA:38211"/>
        <dbReference type="ChEBI" id="CHEBI:57287"/>
        <dbReference type="ChEBI" id="CHEBI:57379"/>
        <dbReference type="ChEBI" id="CHEBI:75586"/>
        <dbReference type="ChEBI" id="CHEBI:75608"/>
    </reaction>
    <physiologicalReaction direction="left-to-right" evidence="4">
        <dbReference type="Rhea" id="RHEA:38212"/>
    </physiologicalReaction>
</comment>
<evidence type="ECO:0000256" key="20">
    <source>
        <dbReference type="ARBA" id="ARBA00047807"/>
    </source>
</evidence>
<comment type="pathway">
    <text evidence="9">Lipid metabolism; glycerolipid metabolism.</text>
</comment>
<evidence type="ECO:0000256" key="13">
    <source>
        <dbReference type="ARBA" id="ARBA00022824"/>
    </source>
</evidence>
<comment type="similarity">
    <text evidence="10 29">Belongs to the membrane-bound acyltransferase family. Sterol o-acyltransferase subfamily.</text>
</comment>
<evidence type="ECO:0000256" key="6">
    <source>
        <dbReference type="ARBA" id="ARBA00001349"/>
    </source>
</evidence>
<evidence type="ECO:0000256" key="14">
    <source>
        <dbReference type="ARBA" id="ARBA00022989"/>
    </source>
</evidence>
<comment type="catalytic activity">
    <reaction evidence="1">
        <text>hexadecane-1,2-diol + hexadecanoyl-CoA = 2-hydroxyhexadecyl hexadecanoate + CoA</text>
        <dbReference type="Rhea" id="RHEA:38171"/>
        <dbReference type="ChEBI" id="CHEBI:57287"/>
        <dbReference type="ChEBI" id="CHEBI:57379"/>
        <dbReference type="ChEBI" id="CHEBI:75586"/>
        <dbReference type="ChEBI" id="CHEBI:75587"/>
    </reaction>
    <physiologicalReaction direction="left-to-right" evidence="1">
        <dbReference type="Rhea" id="RHEA:38172"/>
    </physiologicalReaction>
</comment>
<comment type="caution">
    <text evidence="32">The sequence shown here is derived from an EMBL/GenBank/DDBJ whole genome shotgun (WGS) entry which is preliminary data.</text>
</comment>
<comment type="subunit">
    <text evidence="17">Homodimer or homotetramer; both forms have similar enzymatic activities.</text>
</comment>
<dbReference type="GO" id="GO:0050252">
    <property type="term" value="F:retinol O-fatty-acyltransferase activity"/>
    <property type="evidence" value="ECO:0007669"/>
    <property type="project" value="UniProtKB-EC"/>
</dbReference>
<evidence type="ECO:0000256" key="29">
    <source>
        <dbReference type="PIRNR" id="PIRNR000439"/>
    </source>
</evidence>
<feature type="transmembrane region" description="Helical" evidence="31">
    <location>
        <begin position="71"/>
        <end position="96"/>
    </location>
</feature>
<comment type="catalytic activity">
    <reaction evidence="23">
        <text>1-octadecanoyl-2-(5Z,8Z,11Z,14Z-eicosatetraenoyl)-sn-glycerol + (9Z)-octadecenoyl-CoA = 1-octadecanoyl-2-(5Z,8Z,11Z,14Z)-eicosatetraenoyl-3-(9Z)-octadecenoyl-sn-glycerol + CoA</text>
        <dbReference type="Rhea" id="RHEA:38307"/>
        <dbReference type="ChEBI" id="CHEBI:57287"/>
        <dbReference type="ChEBI" id="CHEBI:57387"/>
        <dbReference type="ChEBI" id="CHEBI:75728"/>
        <dbReference type="ChEBI" id="CHEBI:75729"/>
    </reaction>
    <physiologicalReaction direction="left-to-right" evidence="23">
        <dbReference type="Rhea" id="RHEA:38308"/>
    </physiologicalReaction>
</comment>
<evidence type="ECO:0000256" key="22">
    <source>
        <dbReference type="ARBA" id="ARBA00048135"/>
    </source>
</evidence>
<evidence type="ECO:0000313" key="33">
    <source>
        <dbReference type="Proteomes" id="UP000887116"/>
    </source>
</evidence>
<evidence type="ECO:0000256" key="5">
    <source>
        <dbReference type="ARBA" id="ARBA00001313"/>
    </source>
</evidence>
<evidence type="ECO:0000313" key="32">
    <source>
        <dbReference type="EMBL" id="GFQ96852.1"/>
    </source>
</evidence>
<keyword evidence="14 31" id="KW-1133">Transmembrane helix</keyword>
<comment type="catalytic activity">
    <reaction evidence="6">
        <text>1,2-di-(9Z-octadecenoyl)-sn-glycerol + hexadecanoyl-CoA = 1,2-di-(9Z)-octadecenoyl-3-hexadecanoyl-sn-glycerol + CoA</text>
        <dbReference type="Rhea" id="RHEA:38163"/>
        <dbReference type="ChEBI" id="CHEBI:52333"/>
        <dbReference type="ChEBI" id="CHEBI:57287"/>
        <dbReference type="ChEBI" id="CHEBI:57379"/>
        <dbReference type="ChEBI" id="CHEBI:75583"/>
    </reaction>
    <physiologicalReaction direction="left-to-right" evidence="6">
        <dbReference type="Rhea" id="RHEA:38164"/>
    </physiologicalReaction>
</comment>
<comment type="catalytic activity">
    <reaction evidence="21">
        <text>2,3-di-(9Z)-octadecenoyl-sn-glycerol + (9Z)-octadecenoyl-CoA = 1,2,3-tri-(9Z-octadecenoyl)-glycerol + CoA</text>
        <dbReference type="Rhea" id="RHEA:38439"/>
        <dbReference type="ChEBI" id="CHEBI:53753"/>
        <dbReference type="ChEBI" id="CHEBI:57287"/>
        <dbReference type="ChEBI" id="CHEBI:57387"/>
        <dbReference type="ChEBI" id="CHEBI:75824"/>
    </reaction>
    <physiologicalReaction direction="left-to-right" evidence="21">
        <dbReference type="Rhea" id="RHEA:38440"/>
    </physiologicalReaction>
</comment>
<comment type="catalytic activity">
    <reaction evidence="3">
        <text>13-cis-retinol + hexadecanoyl-CoA = 13-cis-retinyl hexadecanoate + CoA</text>
        <dbReference type="Rhea" id="RHEA:55296"/>
        <dbReference type="ChEBI" id="CHEBI:45479"/>
        <dbReference type="ChEBI" id="CHEBI:57287"/>
        <dbReference type="ChEBI" id="CHEBI:57379"/>
        <dbReference type="ChEBI" id="CHEBI:138722"/>
    </reaction>
    <physiologicalReaction direction="left-to-right" evidence="3">
        <dbReference type="Rhea" id="RHEA:55297"/>
    </physiologicalReaction>
</comment>
<feature type="transmembrane region" description="Helical" evidence="31">
    <location>
        <begin position="177"/>
        <end position="197"/>
    </location>
</feature>